<evidence type="ECO:0000256" key="4">
    <source>
        <dbReference type="ARBA" id="ARBA00023004"/>
    </source>
</evidence>
<dbReference type="Gene3D" id="3.40.50.280">
    <property type="entry name" value="Cobalamin-binding domain"/>
    <property type="match status" value="1"/>
</dbReference>
<dbReference type="InterPro" id="IPR034530">
    <property type="entry name" value="HpnP-like"/>
</dbReference>
<evidence type="ECO:0000259" key="6">
    <source>
        <dbReference type="PROSITE" id="PS51918"/>
    </source>
</evidence>
<comment type="caution">
    <text evidence="7">The sequence shown here is derived from an EMBL/GenBank/DDBJ whole genome shotgun (WGS) entry which is preliminary data.</text>
</comment>
<dbReference type="InterPro" id="IPR034466">
    <property type="entry name" value="Methyltransferase_Class_B"/>
</dbReference>
<evidence type="ECO:0000256" key="5">
    <source>
        <dbReference type="ARBA" id="ARBA00023014"/>
    </source>
</evidence>
<keyword evidence="2" id="KW-0949">S-adenosyl-L-methionine</keyword>
<dbReference type="InterPro" id="IPR025274">
    <property type="entry name" value="DUF4070"/>
</dbReference>
<evidence type="ECO:0000256" key="2">
    <source>
        <dbReference type="ARBA" id="ARBA00022691"/>
    </source>
</evidence>
<dbReference type="PROSITE" id="PS51918">
    <property type="entry name" value="RADICAL_SAM"/>
    <property type="match status" value="1"/>
</dbReference>
<dbReference type="GO" id="GO:0046872">
    <property type="term" value="F:metal ion binding"/>
    <property type="evidence" value="ECO:0007669"/>
    <property type="project" value="UniProtKB-KW"/>
</dbReference>
<dbReference type="STRING" id="1805146.AUJ27_02010"/>
<dbReference type="PANTHER" id="PTHR43409:SF3">
    <property type="entry name" value="HYPOTHETICAL METHYLTRANSFERASE"/>
    <property type="match status" value="1"/>
</dbReference>
<dbReference type="SFLD" id="SFLDF00303">
    <property type="entry name" value="hopanoid_C2-methyltransferase"/>
    <property type="match status" value="1"/>
</dbReference>
<dbReference type="GO" id="GO:0003824">
    <property type="term" value="F:catalytic activity"/>
    <property type="evidence" value="ECO:0007669"/>
    <property type="project" value="InterPro"/>
</dbReference>
<dbReference type="GO" id="GO:0051536">
    <property type="term" value="F:iron-sulfur cluster binding"/>
    <property type="evidence" value="ECO:0007669"/>
    <property type="project" value="UniProtKB-KW"/>
</dbReference>
<proteinExistence type="predicted"/>
<dbReference type="Pfam" id="PF04055">
    <property type="entry name" value="Radical_SAM"/>
    <property type="match status" value="1"/>
</dbReference>
<feature type="domain" description="Radical SAM core" evidence="6">
    <location>
        <begin position="169"/>
        <end position="391"/>
    </location>
</feature>
<keyword evidence="4" id="KW-0408">Iron</keyword>
<dbReference type="SUPFAM" id="SSF102114">
    <property type="entry name" value="Radical SAM enzymes"/>
    <property type="match status" value="1"/>
</dbReference>
<evidence type="ECO:0000313" key="7">
    <source>
        <dbReference type="EMBL" id="OIO07703.1"/>
    </source>
</evidence>
<dbReference type="GO" id="GO:0005829">
    <property type="term" value="C:cytosol"/>
    <property type="evidence" value="ECO:0007669"/>
    <property type="project" value="TreeGrafter"/>
</dbReference>
<dbReference type="InterPro" id="IPR006638">
    <property type="entry name" value="Elp3/MiaA/NifB-like_rSAM"/>
</dbReference>
<accession>A0A1J4TBV7</accession>
<dbReference type="InterPro" id="IPR058240">
    <property type="entry name" value="rSAM_sf"/>
</dbReference>
<keyword evidence="3" id="KW-0479">Metal-binding</keyword>
<protein>
    <recommendedName>
        <fullName evidence="6">Radical SAM core domain-containing protein</fullName>
    </recommendedName>
</protein>
<comment type="cofactor">
    <cofactor evidence="1">
        <name>[4Fe-4S] cluster</name>
        <dbReference type="ChEBI" id="CHEBI:49883"/>
    </cofactor>
</comment>
<reference evidence="7 8" key="1">
    <citation type="journal article" date="2016" name="Environ. Microbiol.">
        <title>Genomic resolution of a cold subsurface aquifer community provides metabolic insights for novel microbes adapted to high CO concentrations.</title>
        <authorList>
            <person name="Probst A.J."/>
            <person name="Castelle C.J."/>
            <person name="Singh A."/>
            <person name="Brown C.T."/>
            <person name="Anantharaman K."/>
            <person name="Sharon I."/>
            <person name="Hug L.A."/>
            <person name="Burstein D."/>
            <person name="Emerson J.B."/>
            <person name="Thomas B.C."/>
            <person name="Banfield J.F."/>
        </authorList>
    </citation>
    <scope>NUCLEOTIDE SEQUENCE [LARGE SCALE GENOMIC DNA]</scope>
    <source>
        <strain evidence="7">CG1_02_37_44</strain>
    </source>
</reference>
<dbReference type="EMBL" id="MNUU01000037">
    <property type="protein sequence ID" value="OIO07703.1"/>
    <property type="molecule type" value="Genomic_DNA"/>
</dbReference>
<evidence type="ECO:0000313" key="8">
    <source>
        <dbReference type="Proteomes" id="UP000183192"/>
    </source>
</evidence>
<dbReference type="SMART" id="SM00729">
    <property type="entry name" value="Elp3"/>
    <property type="match status" value="1"/>
</dbReference>
<dbReference type="InterPro" id="IPR023404">
    <property type="entry name" value="rSAM_horseshoe"/>
</dbReference>
<dbReference type="Pfam" id="PF13282">
    <property type="entry name" value="DUF4070"/>
    <property type="match status" value="1"/>
</dbReference>
<dbReference type="InterPro" id="IPR007197">
    <property type="entry name" value="rSAM"/>
</dbReference>
<dbReference type="SFLD" id="SFLDG01082">
    <property type="entry name" value="B12-binding_domain_containing"/>
    <property type="match status" value="1"/>
</dbReference>
<dbReference type="Gene3D" id="3.80.30.20">
    <property type="entry name" value="tm_1862 like domain"/>
    <property type="match status" value="1"/>
</dbReference>
<name>A0A1J4TBV7_9BACT</name>
<dbReference type="InterPro" id="IPR051198">
    <property type="entry name" value="BchE-like"/>
</dbReference>
<dbReference type="AlphaFoldDB" id="A0A1J4TBV7"/>
<dbReference type="SFLD" id="SFLDS00029">
    <property type="entry name" value="Radical_SAM"/>
    <property type="match status" value="1"/>
</dbReference>
<keyword evidence="5" id="KW-0411">Iron-sulfur</keyword>
<sequence length="503" mass="57740">MKVLIIYAKNTSVFWNFKPSIKYLGLFGKKSLVAPLGPLTVSSLLPKKWERRFVDLNVKKRLKRKDLLWADIIFLSANVSTHKESVGNTIIICREYGKLIAAGGPFFTLQPEKYKGKVDYLILGEAEITLPLFIKDYEKGEAKSIYKPESNQWADITKTPPPDWSLIYFNDYCVMPVQFSRGCNLDCYFCNIGVLCGYKLRPKNPVQIVNEEEKLYRSGWRGTVMWVDDNLSANKKDILKETLILVDEWQRKKGYPFKRITQVDIGVACDEELKELLKNANFNELFIGIETPSQEGLKECGKKKNLSVDLEESISKVHKNGQQLVAGAIMGLDSDPINIDKIMEDFFKKSKIPVIMLGLLCALPETKLWYKLKAEGRLIEDLVIDNTSGITNIIPKMGIVKLRDLYKKVLTALYINRRNYYQRATRFMQECIPSAKSRVSWDDIFAFIKSIFSIGIFSKSSPYYWTLLFRTIFTNRKAFPIAVKLAIQHVHLLKYAKGVIKTI</sequence>
<evidence type="ECO:0000256" key="1">
    <source>
        <dbReference type="ARBA" id="ARBA00001966"/>
    </source>
</evidence>
<evidence type="ECO:0000256" key="3">
    <source>
        <dbReference type="ARBA" id="ARBA00022723"/>
    </source>
</evidence>
<organism evidence="7 8">
    <name type="scientific">Candidatus Falkowbacteria bacterium CG1_02_37_44</name>
    <dbReference type="NCBI Taxonomy" id="1805146"/>
    <lineage>
        <taxon>Bacteria</taxon>
        <taxon>Candidatus Falkowiibacteriota</taxon>
    </lineage>
</organism>
<gene>
    <name evidence="7" type="ORF">AUJ27_02010</name>
</gene>
<dbReference type="PANTHER" id="PTHR43409">
    <property type="entry name" value="ANAEROBIC MAGNESIUM-PROTOPORPHYRIN IX MONOMETHYL ESTER CYCLASE-RELATED"/>
    <property type="match status" value="1"/>
</dbReference>
<dbReference type="Proteomes" id="UP000183192">
    <property type="component" value="Unassembled WGS sequence"/>
</dbReference>
<dbReference type="SFLD" id="SFLDG01123">
    <property type="entry name" value="methyltransferase_(Class_B)"/>
    <property type="match status" value="1"/>
</dbReference>